<proteinExistence type="predicted"/>
<dbReference type="STRING" id="626523.GCWU000342_00298"/>
<feature type="region of interest" description="Disordered" evidence="1">
    <location>
        <begin position="1"/>
        <end position="20"/>
    </location>
</feature>
<reference evidence="2" key="1">
    <citation type="submission" date="2009-04" db="EMBL/GenBank/DDBJ databases">
        <authorList>
            <person name="Weinstock G."/>
            <person name="Sodergren E."/>
            <person name="Clifton S."/>
            <person name="Fulton L."/>
            <person name="Fulton B."/>
            <person name="Courtney L."/>
            <person name="Fronick C."/>
            <person name="Harrison M."/>
            <person name="Strong C."/>
            <person name="Farmer C."/>
            <person name="Delahaunty K."/>
            <person name="Markovic C."/>
            <person name="Hall O."/>
            <person name="Minx P."/>
            <person name="Tomlinson C."/>
            <person name="Mitreva M."/>
            <person name="Nelson J."/>
            <person name="Hou S."/>
            <person name="Wollam A."/>
            <person name="Pepin K.H."/>
            <person name="Johnson M."/>
            <person name="Bhonagiri V."/>
            <person name="Nash W.E."/>
            <person name="Warren W."/>
            <person name="Chinwalla A."/>
            <person name="Mardis E.R."/>
            <person name="Wilson R.K."/>
        </authorList>
    </citation>
    <scope>NUCLEOTIDE SEQUENCE [LARGE SCALE GENOMIC DNA]</scope>
    <source>
        <strain evidence="2">DSM 14600</strain>
    </source>
</reference>
<name>C4G8K2_9FIRM</name>
<evidence type="ECO:0000313" key="2">
    <source>
        <dbReference type="EMBL" id="EEP28949.1"/>
    </source>
</evidence>
<protein>
    <submittedName>
        <fullName evidence="2">Uncharacterized protein</fullName>
    </submittedName>
</protein>
<feature type="compositionally biased region" description="Basic and acidic residues" evidence="1">
    <location>
        <begin position="1"/>
        <end position="13"/>
    </location>
</feature>
<dbReference type="Proteomes" id="UP000003494">
    <property type="component" value="Unassembled WGS sequence"/>
</dbReference>
<dbReference type="HOGENOM" id="CLU_3257819_0_0_9"/>
<evidence type="ECO:0000313" key="3">
    <source>
        <dbReference type="Proteomes" id="UP000003494"/>
    </source>
</evidence>
<keyword evidence="3" id="KW-1185">Reference proteome</keyword>
<sequence length="42" mass="4751">MHFEQKSQSKNDVTDSGGAKIDLYNNVTECLRMGEEGAFEDR</sequence>
<evidence type="ECO:0000256" key="1">
    <source>
        <dbReference type="SAM" id="MobiDB-lite"/>
    </source>
</evidence>
<dbReference type="EMBL" id="ACIP02000001">
    <property type="protein sequence ID" value="EEP28949.1"/>
    <property type="molecule type" value="Genomic_DNA"/>
</dbReference>
<comment type="caution">
    <text evidence="2">The sequence shown here is derived from an EMBL/GenBank/DDBJ whole genome shotgun (WGS) entry which is preliminary data.</text>
</comment>
<dbReference type="AlphaFoldDB" id="C4G8K2"/>
<organism evidence="2 3">
    <name type="scientific">Shuttleworthella satelles DSM 14600</name>
    <dbReference type="NCBI Taxonomy" id="626523"/>
    <lineage>
        <taxon>Bacteria</taxon>
        <taxon>Bacillati</taxon>
        <taxon>Bacillota</taxon>
        <taxon>Clostridia</taxon>
        <taxon>Lachnospirales</taxon>
        <taxon>Lachnospiraceae</taxon>
        <taxon>Shuttleworthella</taxon>
    </lineage>
</organism>
<gene>
    <name evidence="2" type="ORF">GCWU000342_00298</name>
</gene>
<accession>C4G8K2</accession>